<dbReference type="Pfam" id="PF01094">
    <property type="entry name" value="ANF_receptor"/>
    <property type="match status" value="1"/>
</dbReference>
<dbReference type="InterPro" id="IPR028082">
    <property type="entry name" value="Peripla_BP_I"/>
</dbReference>
<feature type="domain" description="Receptor ligand binding region" evidence="6">
    <location>
        <begin position="87"/>
        <end position="277"/>
    </location>
</feature>
<keyword evidence="5" id="KW-0732">Signal</keyword>
<name>A0A0D8Y6C1_DICVI</name>
<dbReference type="EMBL" id="KN716168">
    <property type="protein sequence ID" value="KJH52265.1"/>
    <property type="molecule type" value="Genomic_DNA"/>
</dbReference>
<dbReference type="PANTHER" id="PTHR44755:SF8">
    <property type="entry name" value="RECEPTOR LIGAND BINDING REGION DOMAIN-CONTAINING PROTEIN"/>
    <property type="match status" value="1"/>
</dbReference>
<evidence type="ECO:0000313" key="7">
    <source>
        <dbReference type="EMBL" id="KJH52265.1"/>
    </source>
</evidence>
<dbReference type="GO" id="GO:0017046">
    <property type="term" value="F:peptide hormone binding"/>
    <property type="evidence" value="ECO:0007669"/>
    <property type="project" value="TreeGrafter"/>
</dbReference>
<keyword evidence="8" id="KW-1185">Reference proteome</keyword>
<organism evidence="7 8">
    <name type="scientific">Dictyocaulus viviparus</name>
    <name type="common">Bovine lungworm</name>
    <dbReference type="NCBI Taxonomy" id="29172"/>
    <lineage>
        <taxon>Eukaryota</taxon>
        <taxon>Metazoa</taxon>
        <taxon>Ecdysozoa</taxon>
        <taxon>Nematoda</taxon>
        <taxon>Chromadorea</taxon>
        <taxon>Rhabditida</taxon>
        <taxon>Rhabditina</taxon>
        <taxon>Rhabditomorpha</taxon>
        <taxon>Strongyloidea</taxon>
        <taxon>Metastrongylidae</taxon>
        <taxon>Dictyocaulus</taxon>
    </lineage>
</organism>
<keyword evidence="2" id="KW-0812">Transmembrane</keyword>
<evidence type="ECO:0000256" key="5">
    <source>
        <dbReference type="SAM" id="SignalP"/>
    </source>
</evidence>
<evidence type="ECO:0000256" key="2">
    <source>
        <dbReference type="ARBA" id="ARBA00022692"/>
    </source>
</evidence>
<dbReference type="OrthoDB" id="5855204at2759"/>
<keyword evidence="3" id="KW-1133">Transmembrane helix</keyword>
<sequence>MFLFTFVLLFPLVLTQQKKTVTVGVAAVENVMQPFIGYSLSGGAIGIALDRMRLEGIATGFDFKTMKKLAYCEHSYGTSNIHVMDSFRFLVNFTECTADNAVGLAVDFMKKHSVDAVIAPPCPIPAEIMGHLSTFYKKTLLGWGFLTDSKFSNSDLFPYITKVVPDTLGMVNCVLQLFSTFNWDRVAVFYTSNEVQYCESIADDATIALNDNSLYYVDVVQKTMVPSNNDAYLTKQLLRAKQTVRIILMCMDTAKDTRKFMRIASELQMVSDEFVYVSFGALGLGFGKILLFRAG</sequence>
<evidence type="ECO:0000259" key="6">
    <source>
        <dbReference type="Pfam" id="PF01094"/>
    </source>
</evidence>
<dbReference type="GO" id="GO:0007165">
    <property type="term" value="P:signal transduction"/>
    <property type="evidence" value="ECO:0007669"/>
    <property type="project" value="TreeGrafter"/>
</dbReference>
<evidence type="ECO:0000256" key="1">
    <source>
        <dbReference type="ARBA" id="ARBA00004370"/>
    </source>
</evidence>
<feature type="chain" id="PRO_5012633250" description="Receptor ligand binding region domain-containing protein" evidence="5">
    <location>
        <begin position="16"/>
        <end position="295"/>
    </location>
</feature>
<dbReference type="Proteomes" id="UP000053766">
    <property type="component" value="Unassembled WGS sequence"/>
</dbReference>
<keyword evidence="4" id="KW-0472">Membrane</keyword>
<dbReference type="GO" id="GO:0038023">
    <property type="term" value="F:signaling receptor activity"/>
    <property type="evidence" value="ECO:0007669"/>
    <property type="project" value="TreeGrafter"/>
</dbReference>
<gene>
    <name evidence="7" type="ORF">DICVIV_01593</name>
</gene>
<protein>
    <recommendedName>
        <fullName evidence="6">Receptor ligand binding region domain-containing protein</fullName>
    </recommendedName>
</protein>
<dbReference type="STRING" id="29172.A0A0D8Y6C1"/>
<feature type="signal peptide" evidence="5">
    <location>
        <begin position="1"/>
        <end position="15"/>
    </location>
</feature>
<proteinExistence type="predicted"/>
<dbReference type="PANTHER" id="PTHR44755">
    <property type="entry name" value="NATRIURETIC PEPTIDE RECEPTOR 3-RELATED"/>
    <property type="match status" value="1"/>
</dbReference>
<dbReference type="CDD" id="cd06352">
    <property type="entry name" value="PBP1_NPR_GC-like"/>
    <property type="match status" value="1"/>
</dbReference>
<dbReference type="GO" id="GO:0016020">
    <property type="term" value="C:membrane"/>
    <property type="evidence" value="ECO:0007669"/>
    <property type="project" value="UniProtKB-SubCell"/>
</dbReference>
<evidence type="ECO:0000256" key="4">
    <source>
        <dbReference type="ARBA" id="ARBA00023136"/>
    </source>
</evidence>
<dbReference type="SUPFAM" id="SSF53822">
    <property type="entry name" value="Periplasmic binding protein-like I"/>
    <property type="match status" value="1"/>
</dbReference>
<reference evidence="8" key="2">
    <citation type="journal article" date="2016" name="Sci. Rep.">
        <title>Dictyocaulus viviparus genome, variome and transcriptome elucidate lungworm biology and support future intervention.</title>
        <authorList>
            <person name="McNulty S.N."/>
            <person name="Strube C."/>
            <person name="Rosa B.A."/>
            <person name="Martin J.C."/>
            <person name="Tyagi R."/>
            <person name="Choi Y.J."/>
            <person name="Wang Q."/>
            <person name="Hallsworth Pepin K."/>
            <person name="Zhang X."/>
            <person name="Ozersky P."/>
            <person name="Wilson R.K."/>
            <person name="Sternberg P.W."/>
            <person name="Gasser R.B."/>
            <person name="Mitreva M."/>
        </authorList>
    </citation>
    <scope>NUCLEOTIDE SEQUENCE [LARGE SCALE GENOMIC DNA]</scope>
    <source>
        <strain evidence="8">HannoverDv2000</strain>
    </source>
</reference>
<accession>A0A0D8Y6C1</accession>
<comment type="subcellular location">
    <subcellularLocation>
        <location evidence="1">Membrane</location>
    </subcellularLocation>
</comment>
<evidence type="ECO:0000313" key="8">
    <source>
        <dbReference type="Proteomes" id="UP000053766"/>
    </source>
</evidence>
<evidence type="ECO:0000256" key="3">
    <source>
        <dbReference type="ARBA" id="ARBA00022989"/>
    </source>
</evidence>
<dbReference type="AlphaFoldDB" id="A0A0D8Y6C1"/>
<dbReference type="Gene3D" id="3.40.50.2300">
    <property type="match status" value="2"/>
</dbReference>
<dbReference type="InterPro" id="IPR001828">
    <property type="entry name" value="ANF_lig-bd_rcpt"/>
</dbReference>
<reference evidence="7 8" key="1">
    <citation type="submission" date="2013-11" db="EMBL/GenBank/DDBJ databases">
        <title>Draft genome of the bovine lungworm Dictyocaulus viviparus.</title>
        <authorList>
            <person name="Mitreva M."/>
        </authorList>
    </citation>
    <scope>NUCLEOTIDE SEQUENCE [LARGE SCALE GENOMIC DNA]</scope>
    <source>
        <strain evidence="7 8">HannoverDv2000</strain>
    </source>
</reference>
<dbReference type="InterPro" id="IPR052612">
    <property type="entry name" value="ANP_Clearance_Receptor"/>
</dbReference>